<keyword evidence="3" id="KW-0809">Transit peptide</keyword>
<dbReference type="InterPro" id="IPR003690">
    <property type="entry name" value="MTERF"/>
</dbReference>
<evidence type="ECO:0000256" key="4">
    <source>
        <dbReference type="ARBA" id="ARBA00023015"/>
    </source>
</evidence>
<dbReference type="SMART" id="SM00733">
    <property type="entry name" value="Mterf"/>
    <property type="match status" value="5"/>
</dbReference>
<comment type="subcellular location">
    <subcellularLocation>
        <location evidence="1">Mitochondrion</location>
    </subcellularLocation>
</comment>
<dbReference type="Gene3D" id="1.25.70.10">
    <property type="entry name" value="Transcription termination factor 3, mitochondrial"/>
    <property type="match status" value="1"/>
</dbReference>
<dbReference type="AlphaFoldDB" id="A0A9Q0MJT3"/>
<name>A0A9Q0MJT3_9DIPT</name>
<evidence type="ECO:0000256" key="5">
    <source>
        <dbReference type="ARBA" id="ARBA00023128"/>
    </source>
</evidence>
<proteinExistence type="inferred from homology"/>
<dbReference type="EMBL" id="WJQU01002698">
    <property type="protein sequence ID" value="KAJ6631717.1"/>
    <property type="molecule type" value="Genomic_DNA"/>
</dbReference>
<keyword evidence="4" id="KW-0805">Transcription regulation</keyword>
<accession>A0A9Q0MJT3</accession>
<dbReference type="PANTHER" id="PTHR13068">
    <property type="entry name" value="CGI-12 PROTEIN-RELATED"/>
    <property type="match status" value="1"/>
</dbReference>
<evidence type="ECO:0000256" key="1">
    <source>
        <dbReference type="ARBA" id="ARBA00004173"/>
    </source>
</evidence>
<dbReference type="GO" id="GO:0061668">
    <property type="term" value="P:mitochondrial ribosome assembly"/>
    <property type="evidence" value="ECO:0007669"/>
    <property type="project" value="TreeGrafter"/>
</dbReference>
<dbReference type="GO" id="GO:0005739">
    <property type="term" value="C:mitochondrion"/>
    <property type="evidence" value="ECO:0007669"/>
    <property type="project" value="UniProtKB-SubCell"/>
</dbReference>
<evidence type="ECO:0000256" key="6">
    <source>
        <dbReference type="ARBA" id="ARBA00023163"/>
    </source>
</evidence>
<evidence type="ECO:0000256" key="3">
    <source>
        <dbReference type="ARBA" id="ARBA00022946"/>
    </source>
</evidence>
<dbReference type="PANTHER" id="PTHR13068:SF112">
    <property type="entry name" value="TRANSCRIPTION TERMINATION FACTOR 3, MITOCHONDRIAL"/>
    <property type="match status" value="1"/>
</dbReference>
<evidence type="ECO:0000256" key="7">
    <source>
        <dbReference type="ARBA" id="ARBA00071275"/>
    </source>
</evidence>
<dbReference type="InterPro" id="IPR038538">
    <property type="entry name" value="MTERF_sf"/>
</dbReference>
<keyword evidence="9" id="KW-1185">Reference proteome</keyword>
<protein>
    <recommendedName>
        <fullName evidence="7">Transcription termination factor 3, mitochondrial</fullName>
    </recommendedName>
</protein>
<gene>
    <name evidence="8" type="primary">mTerf3</name>
    <name evidence="8" type="ORF">Bhyg_16294</name>
</gene>
<dbReference type="FunFam" id="1.25.70.10:FF:000002">
    <property type="entry name" value="transcription termination factor 3, mitochondrial"/>
    <property type="match status" value="1"/>
</dbReference>
<dbReference type="GO" id="GO:0006355">
    <property type="term" value="P:regulation of DNA-templated transcription"/>
    <property type="evidence" value="ECO:0007669"/>
    <property type="project" value="UniProtKB-ARBA"/>
</dbReference>
<reference evidence="8" key="1">
    <citation type="submission" date="2022-07" db="EMBL/GenBank/DDBJ databases">
        <authorList>
            <person name="Trinca V."/>
            <person name="Uliana J.V.C."/>
            <person name="Torres T.T."/>
            <person name="Ward R.J."/>
            <person name="Monesi N."/>
        </authorList>
    </citation>
    <scope>NUCLEOTIDE SEQUENCE</scope>
    <source>
        <strain evidence="8">HSMRA1968</strain>
        <tissue evidence="8">Whole embryos</tissue>
    </source>
</reference>
<organism evidence="8 9">
    <name type="scientific">Pseudolycoriella hygida</name>
    <dbReference type="NCBI Taxonomy" id="35572"/>
    <lineage>
        <taxon>Eukaryota</taxon>
        <taxon>Metazoa</taxon>
        <taxon>Ecdysozoa</taxon>
        <taxon>Arthropoda</taxon>
        <taxon>Hexapoda</taxon>
        <taxon>Insecta</taxon>
        <taxon>Pterygota</taxon>
        <taxon>Neoptera</taxon>
        <taxon>Endopterygota</taxon>
        <taxon>Diptera</taxon>
        <taxon>Nematocera</taxon>
        <taxon>Sciaroidea</taxon>
        <taxon>Sciaridae</taxon>
        <taxon>Pseudolycoriella</taxon>
    </lineage>
</organism>
<evidence type="ECO:0000256" key="2">
    <source>
        <dbReference type="ARBA" id="ARBA00007692"/>
    </source>
</evidence>
<dbReference type="OrthoDB" id="637682at2759"/>
<keyword evidence="5" id="KW-0496">Mitochondrion</keyword>
<comment type="caution">
    <text evidence="8">The sequence shown here is derived from an EMBL/GenBank/DDBJ whole genome shotgun (WGS) entry which is preliminary data.</text>
</comment>
<dbReference type="GO" id="GO:0006390">
    <property type="term" value="P:mitochondrial transcription"/>
    <property type="evidence" value="ECO:0007669"/>
    <property type="project" value="TreeGrafter"/>
</dbReference>
<evidence type="ECO:0000313" key="9">
    <source>
        <dbReference type="Proteomes" id="UP001151699"/>
    </source>
</evidence>
<sequence length="354" mass="41060">MSSFLQRLFVGKLNIAIKRGMCSKVSIQPSVKKTDSISTADDVTDDFTTMLQEFDNRSVLDPPLSKDLYTSVTPTLKPTFNLAAYVNDSETLQQLLKLGVDLSAIERRKGLAQFVAKLDFEKDMKNHIRFLHDICALPTESLGDFLTKNPLIFKEHLMDLQTRVNYLQSKLFKPVDIARIVEVNPFWLMFSTQRIDKRLGYFQKKFQFSGLQIRKLAVKQPRLITYNLFSVERNTFSIKEEYGFSLDEVKSLILQTPRVLMMSSESLASRLDYVHNVMKISHEQIVQSSEILQFREHKIKQRHEYLKLLGRAQYDPTKDLYVSLSKLVHGTDSEFAMDVANTSLREFEMFLRQM</sequence>
<comment type="similarity">
    <text evidence="2">Belongs to the mTERF family.</text>
</comment>
<evidence type="ECO:0000313" key="8">
    <source>
        <dbReference type="EMBL" id="KAJ6631717.1"/>
    </source>
</evidence>
<dbReference type="Proteomes" id="UP001151699">
    <property type="component" value="Unassembled WGS sequence"/>
</dbReference>
<dbReference type="GO" id="GO:0003676">
    <property type="term" value="F:nucleic acid binding"/>
    <property type="evidence" value="ECO:0007669"/>
    <property type="project" value="InterPro"/>
</dbReference>
<dbReference type="Pfam" id="PF02536">
    <property type="entry name" value="mTERF"/>
    <property type="match status" value="1"/>
</dbReference>
<keyword evidence="6" id="KW-0804">Transcription</keyword>